<evidence type="ECO:0000256" key="3">
    <source>
        <dbReference type="ARBA" id="ARBA00023125"/>
    </source>
</evidence>
<sequence length="305" mass="34760">MELRHLRYFVALAEQLSFTNAAEKVHVTQSTLSHQIKQLEDELGCRLFDRIGKRIVMTETGEAFLERVQNALREVDEGVWTVRKTSDVLSGEIRIGATHTFNMRIIPRCMSIFIEKHPSVRVSVLELAGDEIAKGLIADQLDLGVAYRPANLEALRFEPLYNEEMVLAVGEHHPFARRRFVRMVELHLQKLVLLPRTFATRGMLDECFRMANAEPTVVAEMNAITPMIELVSATPVAAIVSEHAIRRDDVRIVPLESPTPVRTPGLLWKRDVQRTAAARHFAAIIRTITDEDNLRKVTRQQSRRQ</sequence>
<dbReference type="FunFam" id="1.10.10.10:FF:000001">
    <property type="entry name" value="LysR family transcriptional regulator"/>
    <property type="match status" value="1"/>
</dbReference>
<evidence type="ECO:0000256" key="4">
    <source>
        <dbReference type="ARBA" id="ARBA00023163"/>
    </source>
</evidence>
<proteinExistence type="inferred from homology"/>
<dbReference type="GO" id="GO:0003677">
    <property type="term" value="F:DNA binding"/>
    <property type="evidence" value="ECO:0007669"/>
    <property type="project" value="UniProtKB-KW"/>
</dbReference>
<reference evidence="6" key="1">
    <citation type="submission" date="2021-06" db="EMBL/GenBank/DDBJ databases">
        <title>A collection of bacterial strains from the Burkholderia cepacia Research Laboratory and Repository.</title>
        <authorList>
            <person name="Lipuma J."/>
            <person name="Spilker T."/>
        </authorList>
    </citation>
    <scope>NUCLEOTIDE SEQUENCE</scope>
    <source>
        <strain evidence="6">AU37435</strain>
    </source>
</reference>
<keyword evidence="2" id="KW-0805">Transcription regulation</keyword>
<accession>A0AAP2HQE3</accession>
<dbReference type="Pfam" id="PF03466">
    <property type="entry name" value="LysR_substrate"/>
    <property type="match status" value="1"/>
</dbReference>
<dbReference type="RefSeq" id="WP_217078774.1">
    <property type="nucleotide sequence ID" value="NZ_CAJHDA010000045.1"/>
</dbReference>
<comment type="caution">
    <text evidence="6">The sequence shown here is derived from an EMBL/GenBank/DDBJ whole genome shotgun (WGS) entry which is preliminary data.</text>
</comment>
<feature type="domain" description="HTH lysR-type" evidence="5">
    <location>
        <begin position="1"/>
        <end position="58"/>
    </location>
</feature>
<dbReference type="PROSITE" id="PS50931">
    <property type="entry name" value="HTH_LYSR"/>
    <property type="match status" value="1"/>
</dbReference>
<gene>
    <name evidence="6" type="ORF">KTE52_30945</name>
</gene>
<dbReference type="AlphaFoldDB" id="A0AAP2HQE3"/>
<dbReference type="Proteomes" id="UP001196915">
    <property type="component" value="Unassembled WGS sequence"/>
</dbReference>
<evidence type="ECO:0000313" key="7">
    <source>
        <dbReference type="Proteomes" id="UP001196915"/>
    </source>
</evidence>
<dbReference type="CDD" id="cd05466">
    <property type="entry name" value="PBP2_LTTR_substrate"/>
    <property type="match status" value="1"/>
</dbReference>
<keyword evidence="3" id="KW-0238">DNA-binding</keyword>
<dbReference type="InterPro" id="IPR050950">
    <property type="entry name" value="HTH-type_LysR_regulators"/>
</dbReference>
<protein>
    <submittedName>
        <fullName evidence="6">LysR family transcriptional regulator</fullName>
    </submittedName>
</protein>
<evidence type="ECO:0000256" key="1">
    <source>
        <dbReference type="ARBA" id="ARBA00009437"/>
    </source>
</evidence>
<keyword evidence="4" id="KW-0804">Transcription</keyword>
<dbReference type="EMBL" id="JAHPMX010000037">
    <property type="protein sequence ID" value="MBU9360744.1"/>
    <property type="molecule type" value="Genomic_DNA"/>
</dbReference>
<dbReference type="PANTHER" id="PTHR30419">
    <property type="entry name" value="HTH-TYPE TRANSCRIPTIONAL REGULATOR YBHD"/>
    <property type="match status" value="1"/>
</dbReference>
<evidence type="ECO:0000256" key="2">
    <source>
        <dbReference type="ARBA" id="ARBA00023015"/>
    </source>
</evidence>
<name>A0AAP2HQE3_9BURK</name>
<dbReference type="InterPro" id="IPR000847">
    <property type="entry name" value="LysR_HTH_N"/>
</dbReference>
<dbReference type="InterPro" id="IPR005119">
    <property type="entry name" value="LysR_subst-bd"/>
</dbReference>
<dbReference type="GO" id="GO:0003700">
    <property type="term" value="F:DNA-binding transcription factor activity"/>
    <property type="evidence" value="ECO:0007669"/>
    <property type="project" value="InterPro"/>
</dbReference>
<dbReference type="Pfam" id="PF00126">
    <property type="entry name" value="HTH_1"/>
    <property type="match status" value="1"/>
</dbReference>
<dbReference type="GO" id="GO:0005829">
    <property type="term" value="C:cytosol"/>
    <property type="evidence" value="ECO:0007669"/>
    <property type="project" value="TreeGrafter"/>
</dbReference>
<organism evidence="6 7">
    <name type="scientific">Burkholderia multivorans</name>
    <dbReference type="NCBI Taxonomy" id="87883"/>
    <lineage>
        <taxon>Bacteria</taxon>
        <taxon>Pseudomonadati</taxon>
        <taxon>Pseudomonadota</taxon>
        <taxon>Betaproteobacteria</taxon>
        <taxon>Burkholderiales</taxon>
        <taxon>Burkholderiaceae</taxon>
        <taxon>Burkholderia</taxon>
        <taxon>Burkholderia cepacia complex</taxon>
    </lineage>
</organism>
<comment type="similarity">
    <text evidence="1">Belongs to the LysR transcriptional regulatory family.</text>
</comment>
<evidence type="ECO:0000313" key="6">
    <source>
        <dbReference type="EMBL" id="MBU9360744.1"/>
    </source>
</evidence>
<evidence type="ECO:0000259" key="5">
    <source>
        <dbReference type="PROSITE" id="PS50931"/>
    </source>
</evidence>